<proteinExistence type="predicted"/>
<dbReference type="EMBL" id="ML976661">
    <property type="protein sequence ID" value="KAF1978051.1"/>
    <property type="molecule type" value="Genomic_DNA"/>
</dbReference>
<accession>A0A6A5VLC7</accession>
<name>A0A6A5VLC7_9PLEO</name>
<evidence type="ECO:0000313" key="3">
    <source>
        <dbReference type="Proteomes" id="UP000800036"/>
    </source>
</evidence>
<gene>
    <name evidence="2" type="ORF">BU23DRAFT_250318</name>
</gene>
<evidence type="ECO:0000313" key="2">
    <source>
        <dbReference type="EMBL" id="KAF1978051.1"/>
    </source>
</evidence>
<feature type="region of interest" description="Disordered" evidence="1">
    <location>
        <begin position="28"/>
        <end position="56"/>
    </location>
</feature>
<organism evidence="2 3">
    <name type="scientific">Bimuria novae-zelandiae CBS 107.79</name>
    <dbReference type="NCBI Taxonomy" id="1447943"/>
    <lineage>
        <taxon>Eukaryota</taxon>
        <taxon>Fungi</taxon>
        <taxon>Dikarya</taxon>
        <taxon>Ascomycota</taxon>
        <taxon>Pezizomycotina</taxon>
        <taxon>Dothideomycetes</taxon>
        <taxon>Pleosporomycetidae</taxon>
        <taxon>Pleosporales</taxon>
        <taxon>Massarineae</taxon>
        <taxon>Didymosphaeriaceae</taxon>
        <taxon>Bimuria</taxon>
    </lineage>
</organism>
<feature type="compositionally biased region" description="Basic residues" evidence="1">
    <location>
        <begin position="43"/>
        <end position="52"/>
    </location>
</feature>
<feature type="compositionally biased region" description="Gly residues" evidence="1">
    <location>
        <begin position="154"/>
        <end position="163"/>
    </location>
</feature>
<protein>
    <submittedName>
        <fullName evidence="2">Uncharacterized protein</fullName>
    </submittedName>
</protein>
<keyword evidence="3" id="KW-1185">Reference proteome</keyword>
<dbReference type="Proteomes" id="UP000800036">
    <property type="component" value="Unassembled WGS sequence"/>
</dbReference>
<dbReference type="AlphaFoldDB" id="A0A6A5VLC7"/>
<feature type="region of interest" description="Disordered" evidence="1">
    <location>
        <begin position="149"/>
        <end position="172"/>
    </location>
</feature>
<reference evidence="2" key="1">
    <citation type="journal article" date="2020" name="Stud. Mycol.">
        <title>101 Dothideomycetes genomes: a test case for predicting lifestyles and emergence of pathogens.</title>
        <authorList>
            <person name="Haridas S."/>
            <person name="Albert R."/>
            <person name="Binder M."/>
            <person name="Bloem J."/>
            <person name="Labutti K."/>
            <person name="Salamov A."/>
            <person name="Andreopoulos B."/>
            <person name="Baker S."/>
            <person name="Barry K."/>
            <person name="Bills G."/>
            <person name="Bluhm B."/>
            <person name="Cannon C."/>
            <person name="Castanera R."/>
            <person name="Culley D."/>
            <person name="Daum C."/>
            <person name="Ezra D."/>
            <person name="Gonzalez J."/>
            <person name="Henrissat B."/>
            <person name="Kuo A."/>
            <person name="Liang C."/>
            <person name="Lipzen A."/>
            <person name="Lutzoni F."/>
            <person name="Magnuson J."/>
            <person name="Mondo S."/>
            <person name="Nolan M."/>
            <person name="Ohm R."/>
            <person name="Pangilinan J."/>
            <person name="Park H.-J."/>
            <person name="Ramirez L."/>
            <person name="Alfaro M."/>
            <person name="Sun H."/>
            <person name="Tritt A."/>
            <person name="Yoshinaga Y."/>
            <person name="Zwiers L.-H."/>
            <person name="Turgeon B."/>
            <person name="Goodwin S."/>
            <person name="Spatafora J."/>
            <person name="Crous P."/>
            <person name="Grigoriev I."/>
        </authorList>
    </citation>
    <scope>NUCLEOTIDE SEQUENCE</scope>
    <source>
        <strain evidence="2">CBS 107.79</strain>
    </source>
</reference>
<sequence>MRQGAWCDLSKESRSVFGFDAIQPRPGLVGPSGARRGVNTHGRLQRRTRRGKWSGAVEAPTRAYKPSDSIPRRTIEGATAAWRRLAVVCALLAGLGRQLWWTTRLGLGKEGFFERQCTRIRIHTAETRRCTPRFSPRCRAATQSFVQGSRIGPGSHGSGGLGQGASAASCVV</sequence>
<evidence type="ECO:0000256" key="1">
    <source>
        <dbReference type="SAM" id="MobiDB-lite"/>
    </source>
</evidence>